<keyword evidence="4" id="KW-1185">Reference proteome</keyword>
<dbReference type="STRING" id="75913.A0A0K0G4L6"/>
<dbReference type="UniPathway" id="UPA00753">
    <property type="reaction ID" value="UER00739"/>
</dbReference>
<organism evidence="4 5">
    <name type="scientific">Strongyloides venezuelensis</name>
    <name type="common">Threadworm</name>
    <dbReference type="NCBI Taxonomy" id="75913"/>
    <lineage>
        <taxon>Eukaryota</taxon>
        <taxon>Metazoa</taxon>
        <taxon>Ecdysozoa</taxon>
        <taxon>Nematoda</taxon>
        <taxon>Chromadorea</taxon>
        <taxon>Rhabditida</taxon>
        <taxon>Tylenchina</taxon>
        <taxon>Panagrolaimomorpha</taxon>
        <taxon>Strongyloidoidea</taxon>
        <taxon>Strongyloididae</taxon>
        <taxon>Strongyloides</taxon>
    </lineage>
</organism>
<dbReference type="InterPro" id="IPR045049">
    <property type="entry name" value="Pcy1-like"/>
</dbReference>
<evidence type="ECO:0000259" key="3">
    <source>
        <dbReference type="Pfam" id="PF01467"/>
    </source>
</evidence>
<sequence length="200" mass="23493">MDKKSFKLMRNILTIHYFFGLTTMVATEFNAQKIYINEDGTIEFLKTNKPIKIYADGVFDLFHIGHAKLFEQIKKIIPNSILYVGVVKDDDSFKNKGVYPVMNYRERCEIVRCCRHVDELIINPPFYPTMEFIDNLNIDIVAHDDSPYPVDGMEDCYKPFKDANRFLPTQRENFISTTDIVKRILNNYESLVKIKKFQNI</sequence>
<protein>
    <recommendedName>
        <fullName evidence="2">choline-phosphate cytidylyltransferase</fullName>
        <ecNumber evidence="2">2.7.7.15</ecNumber>
    </recommendedName>
</protein>
<dbReference type="AlphaFoldDB" id="A0A0K0G4L6"/>
<dbReference type="Pfam" id="PF01467">
    <property type="entry name" value="CTP_transf_like"/>
    <property type="match status" value="1"/>
</dbReference>
<reference evidence="4" key="1">
    <citation type="submission" date="2014-07" db="EMBL/GenBank/DDBJ databases">
        <authorList>
            <person name="Martin A.A"/>
            <person name="De Silva N."/>
        </authorList>
    </citation>
    <scope>NUCLEOTIDE SEQUENCE</scope>
</reference>
<evidence type="ECO:0000313" key="5">
    <source>
        <dbReference type="WBParaSite" id="SVE_1967700.1"/>
    </source>
</evidence>
<name>A0A0K0G4L6_STRVS</name>
<evidence type="ECO:0000256" key="2">
    <source>
        <dbReference type="ARBA" id="ARBA00026101"/>
    </source>
</evidence>
<dbReference type="InterPro" id="IPR004821">
    <property type="entry name" value="Cyt_trans-like"/>
</dbReference>
<dbReference type="SUPFAM" id="SSF52374">
    <property type="entry name" value="Nucleotidylyl transferase"/>
    <property type="match status" value="1"/>
</dbReference>
<accession>A0A0K0G4L6</accession>
<dbReference type="NCBIfam" id="TIGR00125">
    <property type="entry name" value="cyt_tran_rel"/>
    <property type="match status" value="1"/>
</dbReference>
<evidence type="ECO:0000313" key="4">
    <source>
        <dbReference type="Proteomes" id="UP000035680"/>
    </source>
</evidence>
<dbReference type="InterPro" id="IPR014729">
    <property type="entry name" value="Rossmann-like_a/b/a_fold"/>
</dbReference>
<dbReference type="PANTHER" id="PTHR10739:SF13">
    <property type="entry name" value="CHOLINE-PHOSPHATE CYTIDYLYLTRANSFERASE"/>
    <property type="match status" value="1"/>
</dbReference>
<dbReference type="EC" id="2.7.7.15" evidence="2"/>
<evidence type="ECO:0000256" key="1">
    <source>
        <dbReference type="ARBA" id="ARBA00025706"/>
    </source>
</evidence>
<proteinExistence type="predicted"/>
<feature type="domain" description="Cytidyltransferase-like" evidence="3">
    <location>
        <begin position="54"/>
        <end position="183"/>
    </location>
</feature>
<dbReference type="PANTHER" id="PTHR10739">
    <property type="entry name" value="CYTIDYLYLTRANSFERASE"/>
    <property type="match status" value="1"/>
</dbReference>
<comment type="pathway">
    <text evidence="1">Phospholipid metabolism; phosphatidylcholine biosynthesis; phosphatidylcholine from phosphocholine: step 1/2.</text>
</comment>
<dbReference type="Gene3D" id="3.40.50.620">
    <property type="entry name" value="HUPs"/>
    <property type="match status" value="1"/>
</dbReference>
<reference evidence="5" key="2">
    <citation type="submission" date="2015-08" db="UniProtKB">
        <authorList>
            <consortium name="WormBaseParasite"/>
        </authorList>
    </citation>
    <scope>IDENTIFICATION</scope>
</reference>
<dbReference type="WBParaSite" id="SVE_1967700.1">
    <property type="protein sequence ID" value="SVE_1967700.1"/>
    <property type="gene ID" value="SVE_1967700"/>
</dbReference>
<dbReference type="Proteomes" id="UP000035680">
    <property type="component" value="Unassembled WGS sequence"/>
</dbReference>
<dbReference type="GO" id="GO:0031210">
    <property type="term" value="F:phosphatidylcholine binding"/>
    <property type="evidence" value="ECO:0007669"/>
    <property type="project" value="TreeGrafter"/>
</dbReference>
<dbReference type="GO" id="GO:0004105">
    <property type="term" value="F:choline-phosphate cytidylyltransferase activity"/>
    <property type="evidence" value="ECO:0007669"/>
    <property type="project" value="UniProtKB-EC"/>
</dbReference>